<feature type="compositionally biased region" description="Pro residues" evidence="4">
    <location>
        <begin position="352"/>
        <end position="376"/>
    </location>
</feature>
<dbReference type="SUPFAM" id="SSF49265">
    <property type="entry name" value="Fibronectin type III"/>
    <property type="match status" value="2"/>
</dbReference>
<evidence type="ECO:0000259" key="7">
    <source>
        <dbReference type="PROSITE" id="PS50853"/>
    </source>
</evidence>
<evidence type="ECO:0000256" key="1">
    <source>
        <dbReference type="ARBA" id="ARBA00022729"/>
    </source>
</evidence>
<accession>A0AAV2IX24</accession>
<feature type="compositionally biased region" description="Pro residues" evidence="4">
    <location>
        <begin position="391"/>
        <end position="408"/>
    </location>
</feature>
<feature type="compositionally biased region" description="Pro residues" evidence="4">
    <location>
        <begin position="557"/>
        <end position="569"/>
    </location>
</feature>
<evidence type="ECO:0000256" key="2">
    <source>
        <dbReference type="ARBA" id="ARBA00023170"/>
    </source>
</evidence>
<dbReference type="AlphaFoldDB" id="A0AAV2IX24"/>
<gene>
    <name evidence="8" type="ORF">KC01_LOCUS1575</name>
</gene>
<dbReference type="Gene3D" id="2.60.40.10">
    <property type="entry name" value="Immunoglobulins"/>
    <property type="match status" value="2"/>
</dbReference>
<keyword evidence="1 6" id="KW-0732">Signal</keyword>
<keyword evidence="5" id="KW-0472">Membrane</keyword>
<evidence type="ECO:0000256" key="6">
    <source>
        <dbReference type="SAM" id="SignalP"/>
    </source>
</evidence>
<feature type="compositionally biased region" description="Pro residues" evidence="4">
    <location>
        <begin position="602"/>
        <end position="615"/>
    </location>
</feature>
<keyword evidence="2" id="KW-0675">Receptor</keyword>
<evidence type="ECO:0000256" key="4">
    <source>
        <dbReference type="SAM" id="MobiDB-lite"/>
    </source>
</evidence>
<feature type="compositionally biased region" description="Polar residues" evidence="4">
    <location>
        <begin position="625"/>
        <end position="636"/>
    </location>
</feature>
<feature type="compositionally biased region" description="Polar residues" evidence="4">
    <location>
        <begin position="436"/>
        <end position="445"/>
    </location>
</feature>
<protein>
    <recommendedName>
        <fullName evidence="7">Fibronectin type-III domain-containing protein</fullName>
    </recommendedName>
</protein>
<feature type="compositionally biased region" description="Pro residues" evidence="4">
    <location>
        <begin position="754"/>
        <end position="766"/>
    </location>
</feature>
<keyword evidence="5" id="KW-0812">Transmembrane</keyword>
<evidence type="ECO:0000256" key="5">
    <source>
        <dbReference type="SAM" id="Phobius"/>
    </source>
</evidence>
<keyword evidence="5" id="KW-1133">Transmembrane helix</keyword>
<feature type="compositionally biased region" description="Low complexity" evidence="4">
    <location>
        <begin position="811"/>
        <end position="838"/>
    </location>
</feature>
<feature type="compositionally biased region" description="Pro residues" evidence="4">
    <location>
        <begin position="659"/>
        <end position="671"/>
    </location>
</feature>
<feature type="chain" id="PRO_5043774508" description="Fibronectin type-III domain-containing protein" evidence="6">
    <location>
        <begin position="24"/>
        <end position="984"/>
    </location>
</feature>
<feature type="compositionally biased region" description="Pro residues" evidence="4">
    <location>
        <begin position="839"/>
        <end position="882"/>
    </location>
</feature>
<name>A0AAV2IX24_KNICA</name>
<feature type="domain" description="Fibronectin type-III" evidence="7">
    <location>
        <begin position="126"/>
        <end position="229"/>
    </location>
</feature>
<feature type="compositionally biased region" description="Low complexity" evidence="4">
    <location>
        <begin position="672"/>
        <end position="682"/>
    </location>
</feature>
<feature type="region of interest" description="Disordered" evidence="4">
    <location>
        <begin position="346"/>
        <end position="984"/>
    </location>
</feature>
<proteinExistence type="predicted"/>
<dbReference type="InterPro" id="IPR003961">
    <property type="entry name" value="FN3_dom"/>
</dbReference>
<feature type="compositionally biased region" description="Pro residues" evidence="4">
    <location>
        <begin position="536"/>
        <end position="547"/>
    </location>
</feature>
<feature type="compositionally biased region" description="Pro residues" evidence="4">
    <location>
        <begin position="576"/>
        <end position="587"/>
    </location>
</feature>
<feature type="transmembrane region" description="Helical" evidence="5">
    <location>
        <begin position="233"/>
        <end position="255"/>
    </location>
</feature>
<dbReference type="Pfam" id="PF09067">
    <property type="entry name" value="EpoR_lig-bind"/>
    <property type="match status" value="1"/>
</dbReference>
<feature type="compositionally biased region" description="Pro residues" evidence="4">
    <location>
        <begin position="897"/>
        <end position="925"/>
    </location>
</feature>
<dbReference type="Proteomes" id="UP001497482">
    <property type="component" value="Chromosome 1"/>
</dbReference>
<feature type="compositionally biased region" description="Pro residues" evidence="4">
    <location>
        <begin position="724"/>
        <end position="740"/>
    </location>
</feature>
<reference evidence="8 9" key="1">
    <citation type="submission" date="2024-04" db="EMBL/GenBank/DDBJ databases">
        <authorList>
            <person name="Waldvogel A.-M."/>
            <person name="Schoenle A."/>
        </authorList>
    </citation>
    <scope>NUCLEOTIDE SEQUENCE [LARGE SCALE GENOMIC DNA]</scope>
</reference>
<evidence type="ECO:0000313" key="8">
    <source>
        <dbReference type="EMBL" id="CAL1569080.1"/>
    </source>
</evidence>
<keyword evidence="3" id="KW-0325">Glycoprotein</keyword>
<feature type="signal peptide" evidence="6">
    <location>
        <begin position="1"/>
        <end position="23"/>
    </location>
</feature>
<dbReference type="EMBL" id="OZ035823">
    <property type="protein sequence ID" value="CAL1569080.1"/>
    <property type="molecule type" value="Genomic_DNA"/>
</dbReference>
<feature type="compositionally biased region" description="Polar residues" evidence="4">
    <location>
        <begin position="489"/>
        <end position="507"/>
    </location>
</feature>
<feature type="compositionally biased region" description="Polar residues" evidence="4">
    <location>
        <begin position="524"/>
        <end position="535"/>
    </location>
</feature>
<feature type="compositionally biased region" description="Low complexity" evidence="4">
    <location>
        <begin position="508"/>
        <end position="521"/>
    </location>
</feature>
<dbReference type="CDD" id="cd00063">
    <property type="entry name" value="FN3"/>
    <property type="match status" value="1"/>
</dbReference>
<evidence type="ECO:0000256" key="3">
    <source>
        <dbReference type="ARBA" id="ARBA00023180"/>
    </source>
</evidence>
<evidence type="ECO:0000313" key="9">
    <source>
        <dbReference type="Proteomes" id="UP001497482"/>
    </source>
</evidence>
<feature type="compositionally biased region" description="Pro residues" evidence="4">
    <location>
        <begin position="797"/>
        <end position="810"/>
    </location>
</feature>
<organism evidence="8 9">
    <name type="scientific">Knipowitschia caucasica</name>
    <name type="common">Caucasian dwarf goby</name>
    <name type="synonym">Pomatoschistus caucasicus</name>
    <dbReference type="NCBI Taxonomy" id="637954"/>
    <lineage>
        <taxon>Eukaryota</taxon>
        <taxon>Metazoa</taxon>
        <taxon>Chordata</taxon>
        <taxon>Craniata</taxon>
        <taxon>Vertebrata</taxon>
        <taxon>Euteleostomi</taxon>
        <taxon>Actinopterygii</taxon>
        <taxon>Neopterygii</taxon>
        <taxon>Teleostei</taxon>
        <taxon>Neoteleostei</taxon>
        <taxon>Acanthomorphata</taxon>
        <taxon>Gobiaria</taxon>
        <taxon>Gobiiformes</taxon>
        <taxon>Gobioidei</taxon>
        <taxon>Gobiidae</taxon>
        <taxon>Gobiinae</taxon>
        <taxon>Knipowitschia</taxon>
    </lineage>
</organism>
<dbReference type="InterPro" id="IPR015152">
    <property type="entry name" value="Growth/epo_recpt_lig-bind"/>
</dbReference>
<keyword evidence="9" id="KW-1185">Reference proteome</keyword>
<dbReference type="InterPro" id="IPR036116">
    <property type="entry name" value="FN3_sf"/>
</dbReference>
<dbReference type="InterPro" id="IPR013783">
    <property type="entry name" value="Ig-like_fold"/>
</dbReference>
<dbReference type="PROSITE" id="PS50853">
    <property type="entry name" value="FN3"/>
    <property type="match status" value="1"/>
</dbReference>
<sequence>MAVQKSTLILLVVFTIAASGPTANPGLPHIEDCFSSNMETLTCRWSSGNLHNLSEAGALRLYYLNKPVVVDWLECPEYSSKRPGECFFSKQHTTIWNSYTVQLRSRDQRVYDESVFTVFERVRPDPPFNLSWLLLNSSVTDQFFDCLVSWSPPESADVRSGWMRLQYELQYREASSSVWKPSGLLDATHSSVFGLHMDVQYELRIRCRMFGNTEFGDFSDSLYIYNPSKGFRFSAAALLVFGALCLVAILILIMISKQEKLMVLLLPPIPGPKIRGIDPELLKNGKLRDLSSILGTGSGVTSQLYGADPWVEFIEPDLETADHLTRCLLPGSPRLQNNLHLAGTARHLSTPAPHPPPHTPTALPPISPIGPHPTPPTSFGAEHPPATLPSSLPPPGGEPLSPTPPTTVVPPTRTLHPDGTQAPTTPLKRSRKLNGSLATSPQSSHYPEPNIDTRPHSAGHFPCTHALPSTSRTHRRPTQSPNYPPLLSENPTPNNRPLATFHLNLTESITPPTSSPLPLISFHPPNQSGPTHPRSSQPPDPSKPPLHPATNARDPPRPPPHGHSPPDPTPALSIPTPTPPDPPPLPHSHPWQKTHSSHRYPPDPPNPPRPTPTPPASRILFLTPFSVSGRPTSHQSHLPPPLLHHLTPTRPHPAHNALPQPPSNRPRPPSPASRTLAPLRRLPQPPRTPYTPSNYSGTPHAPSSSPTRPNPTPGASHTSLDTSPPAPPDSPPQPPPTRRPPPTRKHSHGLTPHAPSPRTPASPSPPTCRISPRPRPPTQATPAAPRPSNRINDTSPGPAPHVSPQPPYRTPRPTRALPTASPTSPSTPQLSRSRNPTTTNPPTPPTLPVPPPTTPTHPLLQPHPPPPPRASPLLPSPPPPTTPHARPRTASPRLPATRPPRSPTTAQPPRPLRPAHPPPPPPPPRAHGNLYTPQTLPPRHRLPRPNTSPPPAPHRAPPSLYRPPPSPPHPLPHPPPPTPYPTTS</sequence>
<feature type="compositionally biased region" description="Pro residues" evidence="4">
    <location>
        <begin position="946"/>
        <end position="984"/>
    </location>
</feature>